<name>A0A934UT02_9BURK</name>
<reference evidence="11" key="1">
    <citation type="submission" date="2020-12" db="EMBL/GenBank/DDBJ databases">
        <title>Ramlibacter sp. nov., isolated from a freshwater alga, Cryptomonas.</title>
        <authorList>
            <person name="Kim H.M."/>
            <person name="Jeon C.O."/>
        </authorList>
    </citation>
    <scope>NUCLEOTIDE SEQUENCE</scope>
    <source>
        <strain evidence="11">CrO1</strain>
    </source>
</reference>
<dbReference type="PANTHER" id="PTHR21064">
    <property type="entry name" value="AMINOGLYCOSIDE PHOSPHOTRANSFERASE DOMAIN-CONTAINING PROTEIN-RELATED"/>
    <property type="match status" value="1"/>
</dbReference>
<dbReference type="GO" id="GO:0004413">
    <property type="term" value="F:homoserine kinase activity"/>
    <property type="evidence" value="ECO:0007669"/>
    <property type="project" value="UniProtKB-UniRule"/>
</dbReference>
<gene>
    <name evidence="8" type="primary">thrB</name>
    <name evidence="11" type="ORF">I8E28_15605</name>
</gene>
<dbReference type="Gene3D" id="3.90.1200.10">
    <property type="match status" value="1"/>
</dbReference>
<evidence type="ECO:0000256" key="2">
    <source>
        <dbReference type="ARBA" id="ARBA00022679"/>
    </source>
</evidence>
<comment type="catalytic activity">
    <reaction evidence="8">
        <text>L-homoserine + ATP = O-phospho-L-homoserine + ADP + H(+)</text>
        <dbReference type="Rhea" id="RHEA:13985"/>
        <dbReference type="ChEBI" id="CHEBI:15378"/>
        <dbReference type="ChEBI" id="CHEBI:30616"/>
        <dbReference type="ChEBI" id="CHEBI:57476"/>
        <dbReference type="ChEBI" id="CHEBI:57590"/>
        <dbReference type="ChEBI" id="CHEBI:456216"/>
        <dbReference type="EC" id="2.7.1.39"/>
    </reaction>
</comment>
<dbReference type="EMBL" id="JAEDAO010000001">
    <property type="protein sequence ID" value="MBK0394027.1"/>
    <property type="molecule type" value="Genomic_DNA"/>
</dbReference>
<dbReference type="InterPro" id="IPR011009">
    <property type="entry name" value="Kinase-like_dom_sf"/>
</dbReference>
<dbReference type="Proteomes" id="UP000617041">
    <property type="component" value="Unassembled WGS sequence"/>
</dbReference>
<dbReference type="EC" id="2.7.1.39" evidence="8 9"/>
<dbReference type="AlphaFoldDB" id="A0A934UT02"/>
<keyword evidence="1 8" id="KW-0028">Amino-acid biosynthesis</keyword>
<evidence type="ECO:0000259" key="10">
    <source>
        <dbReference type="Pfam" id="PF01636"/>
    </source>
</evidence>
<keyword evidence="3 8" id="KW-0791">Threonine biosynthesis</keyword>
<evidence type="ECO:0000256" key="8">
    <source>
        <dbReference type="HAMAP-Rule" id="MF_00301"/>
    </source>
</evidence>
<dbReference type="NCBIfam" id="TIGR00938">
    <property type="entry name" value="thrB_alt"/>
    <property type="match status" value="1"/>
</dbReference>
<evidence type="ECO:0000256" key="6">
    <source>
        <dbReference type="ARBA" id="ARBA00022840"/>
    </source>
</evidence>
<dbReference type="RefSeq" id="WP_200788983.1">
    <property type="nucleotide sequence ID" value="NZ_JAEDAO010000001.1"/>
</dbReference>
<evidence type="ECO:0000256" key="7">
    <source>
        <dbReference type="ARBA" id="ARBA00038240"/>
    </source>
</evidence>
<keyword evidence="6 8" id="KW-0067">ATP-binding</keyword>
<comment type="pathway">
    <text evidence="8">Amino-acid biosynthesis; L-threonine biosynthesis; L-threonine from L-aspartate: step 4/5.</text>
</comment>
<dbReference type="Pfam" id="PF01636">
    <property type="entry name" value="APH"/>
    <property type="match status" value="1"/>
</dbReference>
<evidence type="ECO:0000256" key="4">
    <source>
        <dbReference type="ARBA" id="ARBA00022741"/>
    </source>
</evidence>
<dbReference type="SUPFAM" id="SSF56112">
    <property type="entry name" value="Protein kinase-like (PK-like)"/>
    <property type="match status" value="1"/>
</dbReference>
<dbReference type="GO" id="GO:0009088">
    <property type="term" value="P:threonine biosynthetic process"/>
    <property type="evidence" value="ECO:0007669"/>
    <property type="project" value="UniProtKB-UniRule"/>
</dbReference>
<dbReference type="NCBIfam" id="NF003558">
    <property type="entry name" value="PRK05231.1"/>
    <property type="match status" value="1"/>
</dbReference>
<dbReference type="Gene3D" id="3.30.200.20">
    <property type="entry name" value="Phosphorylase Kinase, domain 1"/>
    <property type="match status" value="1"/>
</dbReference>
<evidence type="ECO:0000256" key="5">
    <source>
        <dbReference type="ARBA" id="ARBA00022777"/>
    </source>
</evidence>
<dbReference type="InterPro" id="IPR050249">
    <property type="entry name" value="Pseudomonas-type_ThrB"/>
</dbReference>
<dbReference type="CDD" id="cd05153">
    <property type="entry name" value="HomoserineK_II"/>
    <property type="match status" value="1"/>
</dbReference>
<dbReference type="InterPro" id="IPR002575">
    <property type="entry name" value="Aminoglycoside_PTrfase"/>
</dbReference>
<evidence type="ECO:0000313" key="12">
    <source>
        <dbReference type="Proteomes" id="UP000617041"/>
    </source>
</evidence>
<keyword evidence="5 8" id="KW-0418">Kinase</keyword>
<organism evidence="11 12">
    <name type="scientific">Ramlibacter algicola</name>
    <dbReference type="NCBI Taxonomy" id="2795217"/>
    <lineage>
        <taxon>Bacteria</taxon>
        <taxon>Pseudomonadati</taxon>
        <taxon>Pseudomonadota</taxon>
        <taxon>Betaproteobacteria</taxon>
        <taxon>Burkholderiales</taxon>
        <taxon>Comamonadaceae</taxon>
        <taxon>Ramlibacter</taxon>
    </lineage>
</organism>
<dbReference type="InterPro" id="IPR005280">
    <property type="entry name" value="Homoserine_kinase_II"/>
</dbReference>
<sequence>MAVYTEVPEDDARSLFARLGLGDLVELRGIQGGIENTNYFATTEQDGQRTEWVLTLFERLTAQQLPFYLRLMKHLAQHGIPVPDPQADAAGDLVHLLCGKPAAIVDRLAGRSELQPTAAHCAAVGEMLARMHLAARDFPLTQPNLRALPWWNETVPVVLPFVDEAQAALLRSELAYQNHIAASSAATALPRGAVHADLFRDNVMFQEGALTGLFDFYFAGVDTWLFDLAVCLNDWCIDLATGAHDDVRARALLDAYDRVRPLQAAERRLLPAMLRAGALRFWISRLWDLHLPREASLLQPHDPSHFERVLRHRVEHPVAA</sequence>
<dbReference type="PANTHER" id="PTHR21064:SF6">
    <property type="entry name" value="AMINOGLYCOSIDE PHOSPHOTRANSFERASE DOMAIN-CONTAINING PROTEIN"/>
    <property type="match status" value="1"/>
</dbReference>
<evidence type="ECO:0000256" key="9">
    <source>
        <dbReference type="NCBIfam" id="TIGR00938"/>
    </source>
</evidence>
<dbReference type="HAMAP" id="MF_00301">
    <property type="entry name" value="Homoser_kinase_2"/>
    <property type="match status" value="1"/>
</dbReference>
<keyword evidence="4 8" id="KW-0547">Nucleotide-binding</keyword>
<protein>
    <recommendedName>
        <fullName evidence="8 9">Homoserine kinase</fullName>
        <shortName evidence="8">HK</shortName>
        <shortName evidence="8">HSK</shortName>
        <ecNumber evidence="8 9">2.7.1.39</ecNumber>
    </recommendedName>
</protein>
<evidence type="ECO:0000256" key="3">
    <source>
        <dbReference type="ARBA" id="ARBA00022697"/>
    </source>
</evidence>
<accession>A0A934UT02</accession>
<proteinExistence type="inferred from homology"/>
<keyword evidence="12" id="KW-1185">Reference proteome</keyword>
<evidence type="ECO:0000313" key="11">
    <source>
        <dbReference type="EMBL" id="MBK0394027.1"/>
    </source>
</evidence>
<comment type="similarity">
    <text evidence="7 8">Belongs to the pseudomonas-type ThrB family.</text>
</comment>
<evidence type="ECO:0000256" key="1">
    <source>
        <dbReference type="ARBA" id="ARBA00022605"/>
    </source>
</evidence>
<keyword evidence="2 8" id="KW-0808">Transferase</keyword>
<comment type="caution">
    <text evidence="11">The sequence shown here is derived from an EMBL/GenBank/DDBJ whole genome shotgun (WGS) entry which is preliminary data.</text>
</comment>
<feature type="domain" description="Aminoglycoside phosphotransferase" evidence="10">
    <location>
        <begin position="27"/>
        <end position="262"/>
    </location>
</feature>
<dbReference type="GO" id="GO:0005524">
    <property type="term" value="F:ATP binding"/>
    <property type="evidence" value="ECO:0007669"/>
    <property type="project" value="UniProtKB-KW"/>
</dbReference>